<evidence type="ECO:0000313" key="2">
    <source>
        <dbReference type="EMBL" id="VUZ51165.1"/>
    </source>
</evidence>
<reference evidence="2 3" key="1">
    <citation type="submission" date="2019-07" db="EMBL/GenBank/DDBJ databases">
        <authorList>
            <person name="Jastrzebski P J."/>
            <person name="Paukszto L."/>
            <person name="Jastrzebski P J."/>
        </authorList>
    </citation>
    <scope>NUCLEOTIDE SEQUENCE [LARGE SCALE GENOMIC DNA]</scope>
    <source>
        <strain evidence="2 3">WMS-il1</strain>
    </source>
</reference>
<gene>
    <name evidence="2" type="ORF">WMSIL1_LOCUS9975</name>
</gene>
<dbReference type="SUPFAM" id="SSF53098">
    <property type="entry name" value="Ribonuclease H-like"/>
    <property type="match status" value="1"/>
</dbReference>
<evidence type="ECO:0000313" key="3">
    <source>
        <dbReference type="Proteomes" id="UP000321570"/>
    </source>
</evidence>
<dbReference type="Pfam" id="PF17921">
    <property type="entry name" value="Integrase_H2C2"/>
    <property type="match status" value="1"/>
</dbReference>
<dbReference type="AlphaFoldDB" id="A0A564YVA2"/>
<name>A0A564YVA2_HYMDI</name>
<dbReference type="InterPro" id="IPR052160">
    <property type="entry name" value="Gypsy_RT_Integrase-like"/>
</dbReference>
<sequence length="178" mass="20468">VVDFRSIAEVQKANSELQDFRNGPTSLQLKDIPLHITPDLITCDVSTGLPRLFDTKAFQHRVFRSLQNLSHSGKGATAKLVLDRFIWPYCRKDIANCTKTCQECQRAKADKHTKTPLGTFPLPYFRFDHVYIDIVGPLPLSNVFSFLLKCVDRFSRWQDTFPMRYLAAETVARIFAER</sequence>
<dbReference type="Gene3D" id="3.30.420.10">
    <property type="entry name" value="Ribonuclease H-like superfamily/Ribonuclease H"/>
    <property type="match status" value="1"/>
</dbReference>
<keyword evidence="3" id="KW-1185">Reference proteome</keyword>
<dbReference type="InterPro" id="IPR036397">
    <property type="entry name" value="RNaseH_sf"/>
</dbReference>
<dbReference type="EMBL" id="CABIJS010000432">
    <property type="protein sequence ID" value="VUZ51165.1"/>
    <property type="molecule type" value="Genomic_DNA"/>
</dbReference>
<dbReference type="GO" id="GO:0003676">
    <property type="term" value="F:nucleic acid binding"/>
    <property type="evidence" value="ECO:0007669"/>
    <property type="project" value="InterPro"/>
</dbReference>
<evidence type="ECO:0000259" key="1">
    <source>
        <dbReference type="Pfam" id="PF17921"/>
    </source>
</evidence>
<dbReference type="PANTHER" id="PTHR47266">
    <property type="entry name" value="ENDONUCLEASE-RELATED"/>
    <property type="match status" value="1"/>
</dbReference>
<dbReference type="Proteomes" id="UP000321570">
    <property type="component" value="Unassembled WGS sequence"/>
</dbReference>
<protein>
    <recommendedName>
        <fullName evidence="1">Integrase zinc-binding domain-containing protein</fullName>
    </recommendedName>
</protein>
<proteinExistence type="predicted"/>
<feature type="domain" description="Integrase zinc-binding" evidence="1">
    <location>
        <begin position="56"/>
        <end position="109"/>
    </location>
</feature>
<accession>A0A564YVA2</accession>
<dbReference type="InterPro" id="IPR012337">
    <property type="entry name" value="RNaseH-like_sf"/>
</dbReference>
<dbReference type="Gene3D" id="1.10.340.70">
    <property type="match status" value="1"/>
</dbReference>
<feature type="non-terminal residue" evidence="2">
    <location>
        <position position="1"/>
    </location>
</feature>
<dbReference type="InterPro" id="IPR041588">
    <property type="entry name" value="Integrase_H2C2"/>
</dbReference>
<organism evidence="2 3">
    <name type="scientific">Hymenolepis diminuta</name>
    <name type="common">Rat tapeworm</name>
    <dbReference type="NCBI Taxonomy" id="6216"/>
    <lineage>
        <taxon>Eukaryota</taxon>
        <taxon>Metazoa</taxon>
        <taxon>Spiralia</taxon>
        <taxon>Lophotrochozoa</taxon>
        <taxon>Platyhelminthes</taxon>
        <taxon>Cestoda</taxon>
        <taxon>Eucestoda</taxon>
        <taxon>Cyclophyllidea</taxon>
        <taxon>Hymenolepididae</taxon>
        <taxon>Hymenolepis</taxon>
    </lineage>
</organism>